<accession>X1AAU9</accession>
<comment type="caution">
    <text evidence="1">The sequence shown here is derived from an EMBL/GenBank/DDBJ whole genome shotgun (WGS) entry which is preliminary data.</text>
</comment>
<proteinExistence type="predicted"/>
<organism evidence="1">
    <name type="scientific">marine sediment metagenome</name>
    <dbReference type="NCBI Taxonomy" id="412755"/>
    <lineage>
        <taxon>unclassified sequences</taxon>
        <taxon>metagenomes</taxon>
        <taxon>ecological metagenomes</taxon>
    </lineage>
</organism>
<evidence type="ECO:0000313" key="1">
    <source>
        <dbReference type="EMBL" id="GAG67102.1"/>
    </source>
</evidence>
<protein>
    <submittedName>
        <fullName evidence="1">Uncharacterized protein</fullName>
    </submittedName>
</protein>
<dbReference type="AlphaFoldDB" id="X1AAU9"/>
<reference evidence="1" key="1">
    <citation type="journal article" date="2014" name="Front. Microbiol.">
        <title>High frequency of phylogenetically diverse reductive dehalogenase-homologous genes in deep subseafloor sedimentary metagenomes.</title>
        <authorList>
            <person name="Kawai M."/>
            <person name="Futagami T."/>
            <person name="Toyoda A."/>
            <person name="Takaki Y."/>
            <person name="Nishi S."/>
            <person name="Hori S."/>
            <person name="Arai W."/>
            <person name="Tsubouchi T."/>
            <person name="Morono Y."/>
            <person name="Uchiyama I."/>
            <person name="Ito T."/>
            <person name="Fujiyama A."/>
            <person name="Inagaki F."/>
            <person name="Takami H."/>
        </authorList>
    </citation>
    <scope>NUCLEOTIDE SEQUENCE</scope>
    <source>
        <strain evidence="1">Expedition CK06-06</strain>
    </source>
</reference>
<name>X1AAU9_9ZZZZ</name>
<gene>
    <name evidence="1" type="ORF">S01H4_15140</name>
</gene>
<sequence length="40" mass="4258">MALRNSTIAEIVAQSKTIPAEELKEAEKTANESTFGSGFS</sequence>
<dbReference type="EMBL" id="BART01006632">
    <property type="protein sequence ID" value="GAG67102.1"/>
    <property type="molecule type" value="Genomic_DNA"/>
</dbReference>